<keyword evidence="3 12" id="KW-0328">Glycosyltransferase</keyword>
<keyword evidence="9 12" id="KW-0333">Golgi apparatus</keyword>
<name>A0A8B9QYC3_ANAPL</name>
<keyword evidence="4" id="KW-0808">Transferase</keyword>
<dbReference type="GO" id="GO:0030145">
    <property type="term" value="F:manganese ion binding"/>
    <property type="evidence" value="ECO:0007669"/>
    <property type="project" value="UniProtKB-UniRule"/>
</dbReference>
<dbReference type="EC" id="2.4.1.101" evidence="12"/>
<dbReference type="InterPro" id="IPR004139">
    <property type="entry name" value="Glyco_trans_13"/>
</dbReference>
<keyword evidence="13" id="KW-0175">Coiled coil</keyword>
<evidence type="ECO:0000256" key="13">
    <source>
        <dbReference type="SAM" id="Coils"/>
    </source>
</evidence>
<evidence type="ECO:0000256" key="6">
    <source>
        <dbReference type="ARBA" id="ARBA00022723"/>
    </source>
</evidence>
<comment type="pathway">
    <text evidence="2 12">Protein modification; protein glycosylation.</text>
</comment>
<dbReference type="Proteomes" id="UP000694400">
    <property type="component" value="Chromosome 30"/>
</dbReference>
<dbReference type="Pfam" id="PF03071">
    <property type="entry name" value="GNT-I"/>
    <property type="match status" value="1"/>
</dbReference>
<reference evidence="15" key="1">
    <citation type="submission" date="2019-08" db="EMBL/GenBank/DDBJ databases">
        <title>Three high-quality genomes provides insights into domestication of ducks.</title>
        <authorList>
            <person name="Hou Z.C."/>
            <person name="Zhu F."/>
            <person name="Yin Z.T."/>
            <person name="Zhang F."/>
        </authorList>
    </citation>
    <scope>NUCLEOTIDE SEQUENCE [LARGE SCALE GENOMIC DNA]</scope>
</reference>
<dbReference type="AlphaFoldDB" id="A0A8B9QYC3"/>
<evidence type="ECO:0000256" key="9">
    <source>
        <dbReference type="ARBA" id="ARBA00023034"/>
    </source>
</evidence>
<keyword evidence="6 12" id="KW-0479">Metal-binding</keyword>
<reference evidence="15" key="2">
    <citation type="submission" date="2025-08" db="UniProtKB">
        <authorList>
            <consortium name="Ensembl"/>
        </authorList>
    </citation>
    <scope>IDENTIFICATION</scope>
</reference>
<evidence type="ECO:0000256" key="7">
    <source>
        <dbReference type="ARBA" id="ARBA00022968"/>
    </source>
</evidence>
<dbReference type="GO" id="GO:0003827">
    <property type="term" value="F:alpha-1,3-mannosylglycoprotein 2-beta-N-acetylglucosaminyltransferase activity"/>
    <property type="evidence" value="ECO:0007669"/>
    <property type="project" value="UniProtKB-UniRule"/>
</dbReference>
<feature type="coiled-coil region" evidence="13">
    <location>
        <begin position="49"/>
        <end position="76"/>
    </location>
</feature>
<dbReference type="Ensembl" id="ENSAPLT00020004662.1">
    <property type="protein sequence ID" value="ENSAPLP00020004326.1"/>
    <property type="gene ID" value="ENSAPLG00020003207.1"/>
</dbReference>
<evidence type="ECO:0000256" key="8">
    <source>
        <dbReference type="ARBA" id="ARBA00022989"/>
    </source>
</evidence>
<comment type="function">
    <text evidence="12">Initiates complex N-linked carbohydrate formation. Essential for the conversion of high-mannose to hybrid and complex N-glycans.</text>
</comment>
<organism evidence="15 16">
    <name type="scientific">Anas platyrhynchos</name>
    <name type="common">Mallard</name>
    <name type="synonym">Anas boschas</name>
    <dbReference type="NCBI Taxonomy" id="8839"/>
    <lineage>
        <taxon>Eukaryota</taxon>
        <taxon>Metazoa</taxon>
        <taxon>Chordata</taxon>
        <taxon>Craniata</taxon>
        <taxon>Vertebrata</taxon>
        <taxon>Euteleostomi</taxon>
        <taxon>Archelosauria</taxon>
        <taxon>Archosauria</taxon>
        <taxon>Dinosauria</taxon>
        <taxon>Saurischia</taxon>
        <taxon>Theropoda</taxon>
        <taxon>Coelurosauria</taxon>
        <taxon>Aves</taxon>
        <taxon>Neognathae</taxon>
        <taxon>Galloanserae</taxon>
        <taxon>Anseriformes</taxon>
        <taxon>Anatidae</taxon>
        <taxon>Anatinae</taxon>
        <taxon>Anas</taxon>
    </lineage>
</organism>
<dbReference type="UniPathway" id="UPA00378"/>
<evidence type="ECO:0000256" key="11">
    <source>
        <dbReference type="ARBA" id="ARBA00023211"/>
    </source>
</evidence>
<feature type="region of interest" description="Disordered" evidence="14">
    <location>
        <begin position="82"/>
        <end position="103"/>
    </location>
</feature>
<evidence type="ECO:0000256" key="2">
    <source>
        <dbReference type="ARBA" id="ARBA00004922"/>
    </source>
</evidence>
<evidence type="ECO:0000256" key="5">
    <source>
        <dbReference type="ARBA" id="ARBA00022692"/>
    </source>
</evidence>
<evidence type="ECO:0000256" key="10">
    <source>
        <dbReference type="ARBA" id="ARBA00023136"/>
    </source>
</evidence>
<comment type="similarity">
    <text evidence="12">Belongs to the glycosyltransferase 13 family.</text>
</comment>
<evidence type="ECO:0000256" key="3">
    <source>
        <dbReference type="ARBA" id="ARBA00022676"/>
    </source>
</evidence>
<keyword evidence="11 12" id="KW-0464">Manganese</keyword>
<protein>
    <recommendedName>
        <fullName evidence="12">Alpha-1,3-mannosyl-glycoprotein 2-beta-N-acetylglucosaminyltransferase</fullName>
        <shortName evidence="12">GNT-I</shortName>
        <shortName evidence="12">GlcNAc-T I</shortName>
        <ecNumber evidence="12">2.4.1.101</ecNumber>
    </recommendedName>
    <alternativeName>
        <fullName evidence="12">N-glycosyl-oligosaccharide-glycoprotein N-acetylglucosaminyltransferase I</fullName>
    </alternativeName>
</protein>
<comment type="subcellular location">
    <subcellularLocation>
        <location evidence="1 12">Golgi apparatus membrane</location>
        <topology evidence="1 12">Single-pass type II membrane protein</topology>
    </subcellularLocation>
</comment>
<evidence type="ECO:0000313" key="15">
    <source>
        <dbReference type="Ensembl" id="ENSAPLP00020004326.1"/>
    </source>
</evidence>
<keyword evidence="5 12" id="KW-0812">Transmembrane</keyword>
<feature type="transmembrane region" description="Helical" evidence="12">
    <location>
        <begin position="7"/>
        <end position="27"/>
    </location>
</feature>
<comment type="catalytic activity">
    <reaction evidence="12">
        <text>N(4)-(alpha-D-Man-(1-&gt;3)-[alpha-D-Man-(1-&gt;3)-[alpha-D-Man-(1-&gt;6)]-alpha-D-Man-(1-&gt;6)]-beta-D-Man-(1-&gt;4)-beta-D-GlcNAc-(1-&gt;4)-beta-D-GlcNAc)-L-asparaginyl-[protein] (N-glucan mannose isomer 5A1,2) + UDP-N-acetyl-alpha-D-glucosamine = N(4)-{beta-D-GlcNAc-(1-&gt;2)-alpha-D-Man-(1-&gt;3)-[alpha-D-Man-(1-&gt;3)-[alpha-D-Man-(1-&gt;6)]-alpha-D-Man-(1-&gt;6)]-beta-D-Man-(1-&gt;4)-beta-D-GlcNAc-(1-&gt;4)-beta-D-GlcNAc}-L-asparaginyl-[protein] + UDP + H(+)</text>
        <dbReference type="Rhea" id="RHEA:11456"/>
        <dbReference type="Rhea" id="RHEA-COMP:14367"/>
        <dbReference type="Rhea" id="RHEA-COMP:14368"/>
        <dbReference type="ChEBI" id="CHEBI:15378"/>
        <dbReference type="ChEBI" id="CHEBI:57705"/>
        <dbReference type="ChEBI" id="CHEBI:58223"/>
        <dbReference type="ChEBI" id="CHEBI:59087"/>
        <dbReference type="ChEBI" id="CHEBI:60625"/>
        <dbReference type="EC" id="2.4.1.101"/>
    </reaction>
</comment>
<keyword evidence="10 12" id="KW-0472">Membrane</keyword>
<keyword evidence="8 12" id="KW-1133">Transmembrane helix</keyword>
<feature type="compositionally biased region" description="Pro residues" evidence="14">
    <location>
        <begin position="87"/>
        <end position="99"/>
    </location>
</feature>
<evidence type="ECO:0000313" key="16">
    <source>
        <dbReference type="Proteomes" id="UP000694400"/>
    </source>
</evidence>
<evidence type="ECO:0000256" key="4">
    <source>
        <dbReference type="ARBA" id="ARBA00022679"/>
    </source>
</evidence>
<accession>A0A8B9QYC3</accession>
<keyword evidence="7 12" id="KW-0735">Signal-anchor</keyword>
<evidence type="ECO:0000256" key="14">
    <source>
        <dbReference type="SAM" id="MobiDB-lite"/>
    </source>
</evidence>
<dbReference type="GO" id="GO:0000139">
    <property type="term" value="C:Golgi membrane"/>
    <property type="evidence" value="ECO:0007669"/>
    <property type="project" value="UniProtKB-SubCell"/>
</dbReference>
<evidence type="ECO:0000256" key="12">
    <source>
        <dbReference type="RuleBase" id="RU368119"/>
    </source>
</evidence>
<sequence length="125" mass="13821">MLKKSSLVLWGAALFIAWNGLLLLFLWSRPPSSSSSSSSSSSAERSRLTEEVIRLAQDAETELERQKELLRQIHRYSGLWGRRRAPPKIPQTPSPPPVAPEGGDTTVLPVLVLACDRSTVRRCLG</sequence>
<reference evidence="15" key="3">
    <citation type="submission" date="2025-09" db="UniProtKB">
        <authorList>
            <consortium name="Ensembl"/>
        </authorList>
    </citation>
    <scope>IDENTIFICATION</scope>
</reference>
<evidence type="ECO:0000256" key="1">
    <source>
        <dbReference type="ARBA" id="ARBA00004323"/>
    </source>
</evidence>
<comment type="cofactor">
    <cofactor evidence="12">
        <name>Mn(2+)</name>
        <dbReference type="ChEBI" id="CHEBI:29035"/>
    </cofactor>
    <text evidence="12">The cofactor is mostly bound to the substrate.</text>
</comment>
<proteinExistence type="inferred from homology"/>